<feature type="binding site" evidence="6">
    <location>
        <position position="108"/>
    </location>
    <ligand>
        <name>S-adenosyl-L-methionine</name>
        <dbReference type="ChEBI" id="CHEBI:59789"/>
    </ligand>
</feature>
<keyword evidence="3 6" id="KW-0489">Methyltransferase</keyword>
<dbReference type="InterPro" id="IPR029063">
    <property type="entry name" value="SAM-dependent_MTases_sf"/>
</dbReference>
<evidence type="ECO:0000256" key="6">
    <source>
        <dbReference type="HAMAP-Rule" id="MF_01007"/>
    </source>
</evidence>
<gene>
    <name evidence="6 7" type="primary">rsmH</name>
    <name evidence="7" type="ORF">E1163_22575</name>
</gene>
<comment type="subcellular location">
    <subcellularLocation>
        <location evidence="6">Cytoplasm</location>
    </subcellularLocation>
</comment>
<evidence type="ECO:0000313" key="8">
    <source>
        <dbReference type="Proteomes" id="UP000798808"/>
    </source>
</evidence>
<comment type="catalytic activity">
    <reaction evidence="6">
        <text>cytidine(1402) in 16S rRNA + S-adenosyl-L-methionine = N(4)-methylcytidine(1402) in 16S rRNA + S-adenosyl-L-homocysteine + H(+)</text>
        <dbReference type="Rhea" id="RHEA:42928"/>
        <dbReference type="Rhea" id="RHEA-COMP:10286"/>
        <dbReference type="Rhea" id="RHEA-COMP:10287"/>
        <dbReference type="ChEBI" id="CHEBI:15378"/>
        <dbReference type="ChEBI" id="CHEBI:57856"/>
        <dbReference type="ChEBI" id="CHEBI:59789"/>
        <dbReference type="ChEBI" id="CHEBI:74506"/>
        <dbReference type="ChEBI" id="CHEBI:82748"/>
        <dbReference type="EC" id="2.1.1.199"/>
    </reaction>
</comment>
<accession>A0ABW9RU65</accession>
<dbReference type="PANTHER" id="PTHR11265">
    <property type="entry name" value="S-ADENOSYL-METHYLTRANSFERASE MRAW"/>
    <property type="match status" value="1"/>
</dbReference>
<comment type="similarity">
    <text evidence="1 6">Belongs to the methyltransferase superfamily. RsmH family.</text>
</comment>
<keyword evidence="5 6" id="KW-0949">S-adenosyl-L-methionine</keyword>
<feature type="binding site" evidence="6">
    <location>
        <begin position="37"/>
        <end position="39"/>
    </location>
    <ligand>
        <name>S-adenosyl-L-methionine</name>
        <dbReference type="ChEBI" id="CHEBI:59789"/>
    </ligand>
</feature>
<dbReference type="PIRSF" id="PIRSF004486">
    <property type="entry name" value="MraW"/>
    <property type="match status" value="1"/>
</dbReference>
<dbReference type="Gene3D" id="3.40.50.150">
    <property type="entry name" value="Vaccinia Virus protein VP39"/>
    <property type="match status" value="1"/>
</dbReference>
<dbReference type="EC" id="2.1.1.199" evidence="6"/>
<protein>
    <recommendedName>
        <fullName evidence="6">Ribosomal RNA small subunit methyltransferase H</fullName>
        <ecNumber evidence="6">2.1.1.199</ecNumber>
    </recommendedName>
    <alternativeName>
        <fullName evidence="6">16S rRNA m(4)C1402 methyltransferase</fullName>
    </alternativeName>
    <alternativeName>
        <fullName evidence="6">rRNA (cytosine-N(4)-)-methyltransferase RsmH</fullName>
    </alternativeName>
</protein>
<organism evidence="7 8">
    <name type="scientific">Fulvivirga kasyanovii</name>
    <dbReference type="NCBI Taxonomy" id="396812"/>
    <lineage>
        <taxon>Bacteria</taxon>
        <taxon>Pseudomonadati</taxon>
        <taxon>Bacteroidota</taxon>
        <taxon>Cytophagia</taxon>
        <taxon>Cytophagales</taxon>
        <taxon>Fulvivirgaceae</taxon>
        <taxon>Fulvivirga</taxon>
    </lineage>
</organism>
<dbReference type="InterPro" id="IPR023397">
    <property type="entry name" value="SAM-dep_MeTrfase_MraW_recog"/>
</dbReference>
<evidence type="ECO:0000256" key="3">
    <source>
        <dbReference type="ARBA" id="ARBA00022603"/>
    </source>
</evidence>
<dbReference type="SUPFAM" id="SSF53335">
    <property type="entry name" value="S-adenosyl-L-methionine-dependent methyltransferases"/>
    <property type="match status" value="1"/>
</dbReference>
<evidence type="ECO:0000256" key="4">
    <source>
        <dbReference type="ARBA" id="ARBA00022679"/>
    </source>
</evidence>
<evidence type="ECO:0000256" key="5">
    <source>
        <dbReference type="ARBA" id="ARBA00022691"/>
    </source>
</evidence>
<comment type="caution">
    <text evidence="7">The sequence shown here is derived from an EMBL/GenBank/DDBJ whole genome shotgun (WGS) entry which is preliminary data.</text>
</comment>
<dbReference type="NCBIfam" id="TIGR00006">
    <property type="entry name" value="16S rRNA (cytosine(1402)-N(4))-methyltransferase RsmH"/>
    <property type="match status" value="1"/>
</dbReference>
<dbReference type="Gene3D" id="1.10.150.170">
    <property type="entry name" value="Putative methyltransferase TM0872, insert domain"/>
    <property type="match status" value="1"/>
</dbReference>
<dbReference type="Proteomes" id="UP000798808">
    <property type="component" value="Unassembled WGS sequence"/>
</dbReference>
<keyword evidence="8" id="KW-1185">Reference proteome</keyword>
<reference evidence="7 8" key="1">
    <citation type="submission" date="2019-02" db="EMBL/GenBank/DDBJ databases">
        <authorList>
            <person name="Goldberg S.R."/>
            <person name="Haltli B.A."/>
            <person name="Correa H."/>
            <person name="Russell K.G."/>
        </authorList>
    </citation>
    <scope>NUCLEOTIDE SEQUENCE [LARGE SCALE GENOMIC DNA]</scope>
    <source>
        <strain evidence="7 8">JCM 16186</strain>
    </source>
</reference>
<dbReference type="HAMAP" id="MF_01007">
    <property type="entry name" value="16SrRNA_methyltr_H"/>
    <property type="match status" value="1"/>
</dbReference>
<comment type="function">
    <text evidence="6">Specifically methylates the N4 position of cytidine in position 1402 (C1402) of 16S rRNA.</text>
</comment>
<dbReference type="Pfam" id="PF01795">
    <property type="entry name" value="Methyltransf_5"/>
    <property type="match status" value="1"/>
</dbReference>
<dbReference type="EMBL" id="SMLW01000642">
    <property type="protein sequence ID" value="MTI27759.1"/>
    <property type="molecule type" value="Genomic_DNA"/>
</dbReference>
<evidence type="ECO:0000256" key="1">
    <source>
        <dbReference type="ARBA" id="ARBA00010396"/>
    </source>
</evidence>
<keyword evidence="4 6" id="KW-0808">Transferase</keyword>
<evidence type="ECO:0000313" key="7">
    <source>
        <dbReference type="EMBL" id="MTI27759.1"/>
    </source>
</evidence>
<proteinExistence type="inferred from homology"/>
<feature type="binding site" evidence="6">
    <location>
        <position position="56"/>
    </location>
    <ligand>
        <name>S-adenosyl-L-methionine</name>
        <dbReference type="ChEBI" id="CHEBI:59789"/>
    </ligand>
</feature>
<dbReference type="SUPFAM" id="SSF81799">
    <property type="entry name" value="Putative methyltransferase TM0872, insert domain"/>
    <property type="match status" value="1"/>
</dbReference>
<keyword evidence="2 6" id="KW-0698">rRNA processing</keyword>
<dbReference type="PANTHER" id="PTHR11265:SF0">
    <property type="entry name" value="12S RRNA N4-METHYLCYTIDINE METHYLTRANSFERASE"/>
    <property type="match status" value="1"/>
</dbReference>
<feature type="binding site" evidence="6">
    <location>
        <position position="101"/>
    </location>
    <ligand>
        <name>S-adenosyl-L-methionine</name>
        <dbReference type="ChEBI" id="CHEBI:59789"/>
    </ligand>
</feature>
<dbReference type="InterPro" id="IPR002903">
    <property type="entry name" value="RsmH"/>
</dbReference>
<evidence type="ECO:0000256" key="2">
    <source>
        <dbReference type="ARBA" id="ARBA00022552"/>
    </source>
</evidence>
<name>A0ABW9RU65_9BACT</name>
<dbReference type="RefSeq" id="WP_155174760.1">
    <property type="nucleotide sequence ID" value="NZ_BAAAFL010000007.1"/>
</dbReference>
<keyword evidence="6" id="KW-0963">Cytoplasm</keyword>
<sequence>MSESNSNYHQPVMLKECIEGLEIKPDGIYVDLTFGGGGHSRAILEKLKDGHLYAFDQDQDAKANAEQIKNSSFTFIEGNFRYLKRYLKMYGVKAVDGILGDLGISSHQIDDAQRGFSTRFDAELDMRMDQSASKTARQVVNEYSEEDLHRILGMYGEVRNARTLAKAIVAARINAEIRTIEDLKRILNKYVKRGKENRYYAQVFQAIRIEVNDELKALEDVLEQGSEMLAPEGRLVIMSYHSLEDRLVKNYIMKGKVSGDVEKDFYGNVIKPLEAVTRKPLTASEEELKVNNRARSAKLRIAKKL</sequence>
<feature type="binding site" evidence="6">
    <location>
        <position position="80"/>
    </location>
    <ligand>
        <name>S-adenosyl-L-methionine</name>
        <dbReference type="ChEBI" id="CHEBI:59789"/>
    </ligand>
</feature>